<comment type="similarity">
    <text evidence="2">Belongs to the ParB family.</text>
</comment>
<dbReference type="AlphaFoldDB" id="A0A4R2L5Y0"/>
<comment type="subcellular location">
    <subcellularLocation>
        <location evidence="1">Cytoplasm</location>
        <location evidence="1">Nucleoid</location>
    </subcellularLocation>
</comment>
<protein>
    <submittedName>
        <fullName evidence="6">ParB family chromosome partitioning protein</fullName>
    </submittedName>
</protein>
<evidence type="ECO:0000259" key="5">
    <source>
        <dbReference type="SMART" id="SM00470"/>
    </source>
</evidence>
<proteinExistence type="inferred from homology"/>
<dbReference type="GO" id="GO:0045881">
    <property type="term" value="P:positive regulation of sporulation resulting in formation of a cellular spore"/>
    <property type="evidence" value="ECO:0007669"/>
    <property type="project" value="TreeGrafter"/>
</dbReference>
<evidence type="ECO:0000313" key="6">
    <source>
        <dbReference type="EMBL" id="TCO78048.1"/>
    </source>
</evidence>
<dbReference type="GO" id="GO:0007059">
    <property type="term" value="P:chromosome segregation"/>
    <property type="evidence" value="ECO:0007669"/>
    <property type="project" value="UniProtKB-KW"/>
</dbReference>
<dbReference type="SUPFAM" id="SSF110849">
    <property type="entry name" value="ParB/Sulfiredoxin"/>
    <property type="match status" value="1"/>
</dbReference>
<name>A0A4R2L5Y0_9FIRM</name>
<dbReference type="Pfam" id="PF17762">
    <property type="entry name" value="HTH_ParB"/>
    <property type="match status" value="1"/>
</dbReference>
<evidence type="ECO:0000256" key="4">
    <source>
        <dbReference type="ARBA" id="ARBA00023125"/>
    </source>
</evidence>
<dbReference type="InterPro" id="IPR003115">
    <property type="entry name" value="ParB_N"/>
</dbReference>
<dbReference type="Gene3D" id="1.10.10.2830">
    <property type="match status" value="1"/>
</dbReference>
<sequence length="290" mass="33323">MVKKRSGLGKGLGALIPEGKKSEIESSNKGEIQKIHIDMIKPNKEQPRKHFDQERMDALVSSIKSHGILQPIVVRPIDQGYEIVAGERRWKASRQAELKEIPCIIKELNEKERMEIALIENLQREDLNPIEEAFAYKTLMENYKLTQEQISYSIGKSRPYIANTVRLLNLTKKAQEMVMNNLLSSGHARALLRIEDAKLQREIGENILANHLSVRETESLVEKIVDRKEEKPKKQKTKEDTLTFIEDILKTRLGTKVSIIKGKKKGKIEIEYYSEEELTRLVELLQGNIT</sequence>
<dbReference type="FunFam" id="1.10.10.2830:FF:000001">
    <property type="entry name" value="Chromosome partitioning protein ParB"/>
    <property type="match status" value="1"/>
</dbReference>
<gene>
    <name evidence="6" type="ORF">EV214_105147</name>
</gene>
<dbReference type="Gene3D" id="3.90.1530.30">
    <property type="match status" value="1"/>
</dbReference>
<dbReference type="InterPro" id="IPR057240">
    <property type="entry name" value="ParB_dimer_C"/>
</dbReference>
<dbReference type="GO" id="GO:0003677">
    <property type="term" value="F:DNA binding"/>
    <property type="evidence" value="ECO:0007669"/>
    <property type="project" value="UniProtKB-KW"/>
</dbReference>
<dbReference type="InterPro" id="IPR004437">
    <property type="entry name" value="ParB/RepB/Spo0J"/>
</dbReference>
<dbReference type="FunFam" id="3.90.1530.30:FF:000001">
    <property type="entry name" value="Chromosome partitioning protein ParB"/>
    <property type="match status" value="1"/>
</dbReference>
<dbReference type="GO" id="GO:0009295">
    <property type="term" value="C:nucleoid"/>
    <property type="evidence" value="ECO:0007669"/>
    <property type="project" value="UniProtKB-SubCell"/>
</dbReference>
<evidence type="ECO:0000256" key="1">
    <source>
        <dbReference type="ARBA" id="ARBA00004453"/>
    </source>
</evidence>
<dbReference type="GO" id="GO:0005694">
    <property type="term" value="C:chromosome"/>
    <property type="evidence" value="ECO:0007669"/>
    <property type="project" value="TreeGrafter"/>
</dbReference>
<dbReference type="PANTHER" id="PTHR33375:SF1">
    <property type="entry name" value="CHROMOSOME-PARTITIONING PROTEIN PARB-RELATED"/>
    <property type="match status" value="1"/>
</dbReference>
<feature type="domain" description="ParB-like N-terminal" evidence="5">
    <location>
        <begin position="33"/>
        <end position="122"/>
    </location>
</feature>
<dbReference type="CDD" id="cd16393">
    <property type="entry name" value="SPO0J_N"/>
    <property type="match status" value="1"/>
</dbReference>
<keyword evidence="7" id="KW-1185">Reference proteome</keyword>
<dbReference type="PANTHER" id="PTHR33375">
    <property type="entry name" value="CHROMOSOME-PARTITIONING PROTEIN PARB-RELATED"/>
    <property type="match status" value="1"/>
</dbReference>
<dbReference type="Pfam" id="PF23552">
    <property type="entry name" value="ParB_C"/>
    <property type="match status" value="1"/>
</dbReference>
<dbReference type="Pfam" id="PF02195">
    <property type="entry name" value="ParB_N"/>
    <property type="match status" value="1"/>
</dbReference>
<organism evidence="6 7">
    <name type="scientific">Marinisporobacter balticus</name>
    <dbReference type="NCBI Taxonomy" id="2018667"/>
    <lineage>
        <taxon>Bacteria</taxon>
        <taxon>Bacillati</taxon>
        <taxon>Bacillota</taxon>
        <taxon>Clostridia</taxon>
        <taxon>Peptostreptococcales</taxon>
        <taxon>Thermotaleaceae</taxon>
        <taxon>Marinisporobacter</taxon>
    </lineage>
</organism>
<dbReference type="SMART" id="SM00470">
    <property type="entry name" value="ParB"/>
    <property type="match status" value="1"/>
</dbReference>
<dbReference type="NCBIfam" id="TIGR00180">
    <property type="entry name" value="parB_part"/>
    <property type="match status" value="1"/>
</dbReference>
<keyword evidence="3" id="KW-0159">Chromosome partition</keyword>
<comment type="caution">
    <text evidence="6">The sequence shown here is derived from an EMBL/GenBank/DDBJ whole genome shotgun (WGS) entry which is preliminary data.</text>
</comment>
<dbReference type="InterPro" id="IPR036086">
    <property type="entry name" value="ParB/Sulfiredoxin_sf"/>
</dbReference>
<reference evidence="6 7" key="1">
    <citation type="submission" date="2019-03" db="EMBL/GenBank/DDBJ databases">
        <title>Genomic Encyclopedia of Type Strains, Phase IV (KMG-IV): sequencing the most valuable type-strain genomes for metagenomic binning, comparative biology and taxonomic classification.</title>
        <authorList>
            <person name="Goeker M."/>
        </authorList>
    </citation>
    <scope>NUCLEOTIDE SEQUENCE [LARGE SCALE GENOMIC DNA]</scope>
    <source>
        <strain evidence="6 7">DSM 102940</strain>
    </source>
</reference>
<evidence type="ECO:0000256" key="3">
    <source>
        <dbReference type="ARBA" id="ARBA00022829"/>
    </source>
</evidence>
<evidence type="ECO:0000256" key="2">
    <source>
        <dbReference type="ARBA" id="ARBA00006295"/>
    </source>
</evidence>
<dbReference type="EMBL" id="SLWV01000005">
    <property type="protein sequence ID" value="TCO78048.1"/>
    <property type="molecule type" value="Genomic_DNA"/>
</dbReference>
<dbReference type="InterPro" id="IPR041468">
    <property type="entry name" value="HTH_ParB/Spo0J"/>
</dbReference>
<accession>A0A4R2L5Y0</accession>
<dbReference type="Proteomes" id="UP000294919">
    <property type="component" value="Unassembled WGS sequence"/>
</dbReference>
<evidence type="ECO:0000313" key="7">
    <source>
        <dbReference type="Proteomes" id="UP000294919"/>
    </source>
</evidence>
<dbReference type="InterPro" id="IPR050336">
    <property type="entry name" value="Chromosome_partition/occlusion"/>
</dbReference>
<keyword evidence="4" id="KW-0238">DNA-binding</keyword>